<organism evidence="1 2">
    <name type="scientific">Paracoccus onubensis</name>
    <dbReference type="NCBI Taxonomy" id="1675788"/>
    <lineage>
        <taxon>Bacteria</taxon>
        <taxon>Pseudomonadati</taxon>
        <taxon>Pseudomonadota</taxon>
        <taxon>Alphaproteobacteria</taxon>
        <taxon>Rhodobacterales</taxon>
        <taxon>Paracoccaceae</taxon>
        <taxon>Paracoccus</taxon>
    </lineage>
</organism>
<dbReference type="Proteomes" id="UP000284202">
    <property type="component" value="Unassembled WGS sequence"/>
</dbReference>
<accession>A0A418SST0</accession>
<keyword evidence="2" id="KW-1185">Reference proteome</keyword>
<name>A0A418SST0_9RHOB</name>
<sequence>MVVTTPWTIQQYQTLVMMIAKGVTNLEVNGEKVAYRSLDEMMRIKSMMERDLGLVSVSRQQYPAFRKG</sequence>
<gene>
    <name evidence="1" type="ORF">D3P04_13490</name>
</gene>
<dbReference type="AlphaFoldDB" id="A0A418SST0"/>
<dbReference type="NCBIfam" id="NF047331">
    <property type="entry name" value="phage_HTJ"/>
    <property type="match status" value="1"/>
</dbReference>
<comment type="caution">
    <text evidence="1">The sequence shown here is derived from an EMBL/GenBank/DDBJ whole genome shotgun (WGS) entry which is preliminary data.</text>
</comment>
<proteinExistence type="predicted"/>
<evidence type="ECO:0000313" key="2">
    <source>
        <dbReference type="Proteomes" id="UP000284202"/>
    </source>
</evidence>
<protein>
    <submittedName>
        <fullName evidence="1">Uncharacterized protein</fullName>
    </submittedName>
</protein>
<dbReference type="EMBL" id="QZCG01000009">
    <property type="protein sequence ID" value="RJE84024.1"/>
    <property type="molecule type" value="Genomic_DNA"/>
</dbReference>
<reference evidence="2" key="1">
    <citation type="submission" date="2018-09" db="EMBL/GenBank/DDBJ databases">
        <title>Acidovorax cavernicola nov. sp. isolated from Gruta de las Maravillas (Aracena, Spain).</title>
        <authorList>
            <person name="Jurado V."/>
            <person name="Gutierrez-Patricio S."/>
            <person name="Gonzalez-Pimentel J.L."/>
            <person name="Miller A.Z."/>
            <person name="Laiz L."/>
            <person name="Saiz-Jimenez C."/>
        </authorList>
    </citation>
    <scope>NUCLEOTIDE SEQUENCE [LARGE SCALE GENOMIC DNA]</scope>
    <source>
        <strain evidence="2">1011MAR3C25</strain>
    </source>
</reference>
<evidence type="ECO:0000313" key="1">
    <source>
        <dbReference type="EMBL" id="RJE84024.1"/>
    </source>
</evidence>